<dbReference type="InterPro" id="IPR024160">
    <property type="entry name" value="BIN3_SAM-bd_dom"/>
</dbReference>
<feature type="domain" description="Bin3-type SAM" evidence="7">
    <location>
        <begin position="1"/>
        <end position="160"/>
    </location>
</feature>
<protein>
    <recommendedName>
        <fullName evidence="6">RNA methyltransferase</fullName>
        <ecNumber evidence="6">2.1.1.-</ecNumber>
    </recommendedName>
</protein>
<evidence type="ECO:0000256" key="3">
    <source>
        <dbReference type="ARBA" id="ARBA00022679"/>
    </source>
</evidence>
<dbReference type="SUPFAM" id="SSF53335">
    <property type="entry name" value="S-adenosyl-L-methionine-dependent methyltransferases"/>
    <property type="match status" value="1"/>
</dbReference>
<evidence type="ECO:0000256" key="4">
    <source>
        <dbReference type="ARBA" id="ARBA00022691"/>
    </source>
</evidence>
<dbReference type="AlphaFoldDB" id="A0A8T2IHT8"/>
<keyword evidence="9" id="KW-1185">Reference proteome</keyword>
<dbReference type="GO" id="GO:0040031">
    <property type="term" value="P:snRNA modification"/>
    <property type="evidence" value="ECO:0007669"/>
    <property type="project" value="TreeGrafter"/>
</dbReference>
<evidence type="ECO:0000256" key="5">
    <source>
        <dbReference type="PROSITE-ProRule" id="PRU00848"/>
    </source>
</evidence>
<comment type="similarity">
    <text evidence="1 6">Belongs to the methyltransferase superfamily.</text>
</comment>
<keyword evidence="2 6" id="KW-0489">Methyltransferase</keyword>
<name>A0A8T2IHT8_9PIPI</name>
<keyword evidence="3 6" id="KW-0808">Transferase</keyword>
<dbReference type="PROSITE" id="PS51515">
    <property type="entry name" value="BIN3_SAM"/>
    <property type="match status" value="1"/>
</dbReference>
<keyword evidence="4 5" id="KW-0949">S-adenosyl-L-methionine</keyword>
<dbReference type="GO" id="GO:0008173">
    <property type="term" value="F:RNA methyltransferase activity"/>
    <property type="evidence" value="ECO:0007669"/>
    <property type="project" value="UniProtKB-UniRule"/>
</dbReference>
<dbReference type="InterPro" id="IPR039772">
    <property type="entry name" value="Bin3-like"/>
</dbReference>
<dbReference type="InterPro" id="IPR010675">
    <property type="entry name" value="Bin3_C"/>
</dbReference>
<organism evidence="8 9">
    <name type="scientific">Hymenochirus boettgeri</name>
    <name type="common">Congo dwarf clawed frog</name>
    <dbReference type="NCBI Taxonomy" id="247094"/>
    <lineage>
        <taxon>Eukaryota</taxon>
        <taxon>Metazoa</taxon>
        <taxon>Chordata</taxon>
        <taxon>Craniata</taxon>
        <taxon>Vertebrata</taxon>
        <taxon>Euteleostomi</taxon>
        <taxon>Amphibia</taxon>
        <taxon>Batrachia</taxon>
        <taxon>Anura</taxon>
        <taxon>Pipoidea</taxon>
        <taxon>Pipidae</taxon>
        <taxon>Pipinae</taxon>
        <taxon>Hymenochirus</taxon>
    </lineage>
</organism>
<evidence type="ECO:0000256" key="1">
    <source>
        <dbReference type="ARBA" id="ARBA00008361"/>
    </source>
</evidence>
<dbReference type="Gene3D" id="3.40.50.150">
    <property type="entry name" value="Vaccinia Virus protein VP39"/>
    <property type="match status" value="1"/>
</dbReference>
<evidence type="ECO:0000259" key="7">
    <source>
        <dbReference type="PROSITE" id="PS51515"/>
    </source>
</evidence>
<evidence type="ECO:0000313" key="8">
    <source>
        <dbReference type="EMBL" id="KAG8430131.1"/>
    </source>
</evidence>
<reference evidence="8" key="1">
    <citation type="thesis" date="2020" institute="ProQuest LLC" country="789 East Eisenhower Parkway, Ann Arbor, MI, USA">
        <title>Comparative Genomics and Chromosome Evolution.</title>
        <authorList>
            <person name="Mudd A.B."/>
        </authorList>
    </citation>
    <scope>NUCLEOTIDE SEQUENCE</scope>
    <source>
        <strain evidence="8">Female2</strain>
        <tissue evidence="8">Blood</tissue>
    </source>
</reference>
<dbReference type="PANTHER" id="PTHR12315">
    <property type="entry name" value="BICOID-INTERACTING PROTEIN RELATED"/>
    <property type="match status" value="1"/>
</dbReference>
<dbReference type="EC" id="2.1.1.-" evidence="6"/>
<dbReference type="GO" id="GO:0008171">
    <property type="term" value="F:O-methyltransferase activity"/>
    <property type="evidence" value="ECO:0007669"/>
    <property type="project" value="UniProtKB-UniRule"/>
</dbReference>
<dbReference type="PANTHER" id="PTHR12315:SF0">
    <property type="entry name" value="7SK SNRNA METHYLPHOSPHATE CAPPING ENZYME"/>
    <property type="match status" value="1"/>
</dbReference>
<dbReference type="InterPro" id="IPR029063">
    <property type="entry name" value="SAM-dependent_MTases_sf"/>
</dbReference>
<evidence type="ECO:0000256" key="2">
    <source>
        <dbReference type="ARBA" id="ARBA00022603"/>
    </source>
</evidence>
<accession>A0A8T2IHT8</accession>
<sequence>MATRGPIAAPSFPKDGKEEVKTFPHNVVFMQCNYVVERDELVEAQQSEYDVILCLSITKWVHLNWGDECLKRMFRRIHRHLNPGGMLILEPQPWSSYGKRKKLTETISKNFSKISFRPDQFKNYLLSPEVGFTSYELIATPQTQCKGFQRPIYAFYKSGVATGN</sequence>
<dbReference type="OrthoDB" id="10017101at2759"/>
<dbReference type="GO" id="GO:0032259">
    <property type="term" value="P:methylation"/>
    <property type="evidence" value="ECO:0007669"/>
    <property type="project" value="UniProtKB-KW"/>
</dbReference>
<dbReference type="Proteomes" id="UP000812440">
    <property type="component" value="Unassembled WGS sequence"/>
</dbReference>
<evidence type="ECO:0000313" key="9">
    <source>
        <dbReference type="Proteomes" id="UP000812440"/>
    </source>
</evidence>
<comment type="caution">
    <text evidence="8">The sequence shown here is derived from an EMBL/GenBank/DDBJ whole genome shotgun (WGS) entry which is preliminary data.</text>
</comment>
<gene>
    <name evidence="8" type="ORF">GDO86_018416</name>
</gene>
<dbReference type="Pfam" id="PF06859">
    <property type="entry name" value="Bin3"/>
    <property type="match status" value="1"/>
</dbReference>
<dbReference type="EMBL" id="JAACNH010001489">
    <property type="protein sequence ID" value="KAG8430131.1"/>
    <property type="molecule type" value="Genomic_DNA"/>
</dbReference>
<dbReference type="GO" id="GO:0017069">
    <property type="term" value="F:snRNA binding"/>
    <property type="evidence" value="ECO:0007669"/>
    <property type="project" value="TreeGrafter"/>
</dbReference>
<proteinExistence type="inferred from homology"/>
<evidence type="ECO:0000256" key="6">
    <source>
        <dbReference type="RuleBase" id="RU367087"/>
    </source>
</evidence>